<evidence type="ECO:0000313" key="3">
    <source>
        <dbReference type="EMBL" id="SCF38579.1"/>
    </source>
</evidence>
<organism evidence="3 4">
    <name type="scientific">Micromonospora purpureochromogenes</name>
    <dbReference type="NCBI Taxonomy" id="47872"/>
    <lineage>
        <taxon>Bacteria</taxon>
        <taxon>Bacillati</taxon>
        <taxon>Actinomycetota</taxon>
        <taxon>Actinomycetes</taxon>
        <taxon>Micromonosporales</taxon>
        <taxon>Micromonosporaceae</taxon>
        <taxon>Micromonospora</taxon>
    </lineage>
</organism>
<keyword evidence="2" id="KW-0812">Transmembrane</keyword>
<dbReference type="RefSeq" id="WP_088963413.1">
    <property type="nucleotide sequence ID" value="NZ_LT607410.1"/>
</dbReference>
<evidence type="ECO:0000256" key="1">
    <source>
        <dbReference type="SAM" id="MobiDB-lite"/>
    </source>
</evidence>
<keyword evidence="2" id="KW-0472">Membrane</keyword>
<dbReference type="EMBL" id="LT607410">
    <property type="protein sequence ID" value="SCF38579.1"/>
    <property type="molecule type" value="Genomic_DNA"/>
</dbReference>
<evidence type="ECO:0000256" key="2">
    <source>
        <dbReference type="SAM" id="Phobius"/>
    </source>
</evidence>
<proteinExistence type="predicted"/>
<protein>
    <submittedName>
        <fullName evidence="3">Uncharacterized protein</fullName>
    </submittedName>
</protein>
<reference evidence="3 4" key="1">
    <citation type="submission" date="2016-06" db="EMBL/GenBank/DDBJ databases">
        <authorList>
            <person name="Kjaerup R.B."/>
            <person name="Dalgaard T.S."/>
            <person name="Juul-Madsen H.R."/>
        </authorList>
    </citation>
    <scope>NUCLEOTIDE SEQUENCE [LARGE SCALE GENOMIC DNA]</scope>
    <source>
        <strain evidence="3 4">DSM 43821</strain>
    </source>
</reference>
<feature type="transmembrane region" description="Helical" evidence="2">
    <location>
        <begin position="65"/>
        <end position="90"/>
    </location>
</feature>
<dbReference type="Proteomes" id="UP000198228">
    <property type="component" value="Chromosome I"/>
</dbReference>
<accession>A0A1C5A089</accession>
<feature type="compositionally biased region" description="Basic and acidic residues" evidence="1">
    <location>
        <begin position="1"/>
        <end position="26"/>
    </location>
</feature>
<name>A0A1C5A089_9ACTN</name>
<gene>
    <name evidence="3" type="ORF">GA0074696_5142</name>
</gene>
<evidence type="ECO:0000313" key="4">
    <source>
        <dbReference type="Proteomes" id="UP000198228"/>
    </source>
</evidence>
<keyword evidence="2" id="KW-1133">Transmembrane helix</keyword>
<dbReference type="AlphaFoldDB" id="A0A1C5A089"/>
<feature type="region of interest" description="Disordered" evidence="1">
    <location>
        <begin position="1"/>
        <end position="31"/>
    </location>
</feature>
<sequence>MSNPPSHEHRARVDLPEWMRDPEPPRRTPGRLLSELVDRTPVLRELRRAVWRWREHTRFSERHPVLSAVVSFVFVAAVATVLVAGAVYLFGRMREGTL</sequence>